<dbReference type="InterPro" id="IPR020841">
    <property type="entry name" value="PKS_Beta-ketoAc_synthase_dom"/>
</dbReference>
<dbReference type="InterPro" id="IPR014031">
    <property type="entry name" value="Ketoacyl_synth_C"/>
</dbReference>
<dbReference type="InterPro" id="IPR016036">
    <property type="entry name" value="Malonyl_transacylase_ACP-bd"/>
</dbReference>
<dbReference type="Gene3D" id="1.10.1200.10">
    <property type="entry name" value="ACP-like"/>
    <property type="match status" value="1"/>
</dbReference>
<dbReference type="InterPro" id="IPR014030">
    <property type="entry name" value="Ketoacyl_synth_N"/>
</dbReference>
<protein>
    <submittedName>
        <fullName evidence="10">Acyltransferase domain-containing protein</fullName>
    </submittedName>
</protein>
<dbReference type="OrthoDB" id="9778690at2"/>
<evidence type="ECO:0000256" key="5">
    <source>
        <dbReference type="ARBA" id="ARBA00023194"/>
    </source>
</evidence>
<evidence type="ECO:0000256" key="2">
    <source>
        <dbReference type="ARBA" id="ARBA00022450"/>
    </source>
</evidence>
<dbReference type="GO" id="GO:0004312">
    <property type="term" value="F:fatty acid synthase activity"/>
    <property type="evidence" value="ECO:0007669"/>
    <property type="project" value="TreeGrafter"/>
</dbReference>
<dbReference type="InterPro" id="IPR015083">
    <property type="entry name" value="NorB/c/GfsB-D-like_docking"/>
</dbReference>
<organism evidence="10 11">
    <name type="scientific">Amycolatopsis pithecellobii</name>
    <dbReference type="NCBI Taxonomy" id="664692"/>
    <lineage>
        <taxon>Bacteria</taxon>
        <taxon>Bacillati</taxon>
        <taxon>Actinomycetota</taxon>
        <taxon>Actinomycetes</taxon>
        <taxon>Pseudonocardiales</taxon>
        <taxon>Pseudonocardiaceae</taxon>
        <taxon>Amycolatopsis</taxon>
    </lineage>
</organism>
<name>A0A6N7ZAS6_9PSEU</name>
<comment type="cofactor">
    <cofactor evidence="1">
        <name>pantetheine 4'-phosphate</name>
        <dbReference type="ChEBI" id="CHEBI:47942"/>
    </cofactor>
</comment>
<dbReference type="Gene3D" id="3.30.70.3290">
    <property type="match status" value="1"/>
</dbReference>
<dbReference type="SUPFAM" id="SSF47336">
    <property type="entry name" value="ACP-like"/>
    <property type="match status" value="1"/>
</dbReference>
<dbReference type="PANTHER" id="PTHR43775:SF51">
    <property type="entry name" value="INACTIVE PHENOLPHTHIOCEROL SYNTHESIS POLYKETIDE SYNTHASE TYPE I PKS1-RELATED"/>
    <property type="match status" value="1"/>
</dbReference>
<dbReference type="Proteomes" id="UP000440096">
    <property type="component" value="Unassembled WGS sequence"/>
</dbReference>
<evidence type="ECO:0000313" key="11">
    <source>
        <dbReference type="Proteomes" id="UP000440096"/>
    </source>
</evidence>
<keyword evidence="2" id="KW-0596">Phosphopantetheine</keyword>
<dbReference type="SMART" id="SM00825">
    <property type="entry name" value="PKS_KS"/>
    <property type="match status" value="1"/>
</dbReference>
<dbReference type="PROSITE" id="PS50075">
    <property type="entry name" value="CARRIER"/>
    <property type="match status" value="1"/>
</dbReference>
<dbReference type="RefSeq" id="WP_154760914.1">
    <property type="nucleotide sequence ID" value="NZ_WMBA01000079.1"/>
</dbReference>
<keyword evidence="3" id="KW-0597">Phosphoprotein</keyword>
<reference evidence="10 11" key="1">
    <citation type="submission" date="2019-11" db="EMBL/GenBank/DDBJ databases">
        <title>Draft genome of Amycolatopsis RM579.</title>
        <authorList>
            <person name="Duangmal K."/>
            <person name="Mingma R."/>
        </authorList>
    </citation>
    <scope>NUCLEOTIDE SEQUENCE [LARGE SCALE GENOMIC DNA]</scope>
    <source>
        <strain evidence="10 11">RM579</strain>
    </source>
</reference>
<dbReference type="Gene3D" id="3.40.47.10">
    <property type="match status" value="1"/>
</dbReference>
<dbReference type="InterPro" id="IPR009081">
    <property type="entry name" value="PP-bd_ACP"/>
</dbReference>
<dbReference type="Pfam" id="PF00550">
    <property type="entry name" value="PP-binding"/>
    <property type="match status" value="1"/>
</dbReference>
<dbReference type="SUPFAM" id="SSF51735">
    <property type="entry name" value="NAD(P)-binding Rossmann-fold domains"/>
    <property type="match status" value="1"/>
</dbReference>
<dbReference type="CDD" id="cd00833">
    <property type="entry name" value="PKS"/>
    <property type="match status" value="1"/>
</dbReference>
<dbReference type="Pfam" id="PF02801">
    <property type="entry name" value="Ketoacyl-synt_C"/>
    <property type="match status" value="1"/>
</dbReference>
<dbReference type="SUPFAM" id="SSF52151">
    <property type="entry name" value="FabD/lysophospholipase-like"/>
    <property type="match status" value="1"/>
</dbReference>
<dbReference type="InterPro" id="IPR014043">
    <property type="entry name" value="Acyl_transferase_dom"/>
</dbReference>
<dbReference type="SUPFAM" id="SSF53901">
    <property type="entry name" value="Thiolase-like"/>
    <property type="match status" value="1"/>
</dbReference>
<evidence type="ECO:0000256" key="1">
    <source>
        <dbReference type="ARBA" id="ARBA00001957"/>
    </source>
</evidence>
<dbReference type="SMART" id="SM00823">
    <property type="entry name" value="PKS_PP"/>
    <property type="match status" value="1"/>
</dbReference>
<dbReference type="Pfam" id="PF16197">
    <property type="entry name" value="KAsynt_C_assoc"/>
    <property type="match status" value="1"/>
</dbReference>
<comment type="caution">
    <text evidence="10">The sequence shown here is derived from an EMBL/GenBank/DDBJ whole genome shotgun (WGS) entry which is preliminary data.</text>
</comment>
<dbReference type="Gene3D" id="3.40.50.720">
    <property type="entry name" value="NAD(P)-binding Rossmann-like Domain"/>
    <property type="match status" value="2"/>
</dbReference>
<dbReference type="Gene3D" id="3.40.366.10">
    <property type="entry name" value="Malonyl-Coenzyme A Acyl Carrier Protein, domain 2"/>
    <property type="match status" value="1"/>
</dbReference>
<dbReference type="InterPro" id="IPR018201">
    <property type="entry name" value="Ketoacyl_synth_AS"/>
</dbReference>
<dbReference type="InterPro" id="IPR036736">
    <property type="entry name" value="ACP-like_sf"/>
</dbReference>
<dbReference type="PANTHER" id="PTHR43775">
    <property type="entry name" value="FATTY ACID SYNTHASE"/>
    <property type="match status" value="1"/>
</dbReference>
<dbReference type="Pfam" id="PF00109">
    <property type="entry name" value="ketoacyl-synt"/>
    <property type="match status" value="1"/>
</dbReference>
<evidence type="ECO:0000256" key="7">
    <source>
        <dbReference type="ARBA" id="ARBA00023315"/>
    </source>
</evidence>
<evidence type="ECO:0000256" key="3">
    <source>
        <dbReference type="ARBA" id="ARBA00022553"/>
    </source>
</evidence>
<dbReference type="GO" id="GO:0031177">
    <property type="term" value="F:phosphopantetheine binding"/>
    <property type="evidence" value="ECO:0007669"/>
    <property type="project" value="InterPro"/>
</dbReference>
<evidence type="ECO:0000313" key="10">
    <source>
        <dbReference type="EMBL" id="MTD58843.1"/>
    </source>
</evidence>
<dbReference type="EMBL" id="WMBA01000079">
    <property type="protein sequence ID" value="MTD58843.1"/>
    <property type="molecule type" value="Genomic_DNA"/>
</dbReference>
<dbReference type="GO" id="GO:0006633">
    <property type="term" value="P:fatty acid biosynthetic process"/>
    <property type="evidence" value="ECO:0007669"/>
    <property type="project" value="InterPro"/>
</dbReference>
<dbReference type="SMART" id="SM00827">
    <property type="entry name" value="PKS_AT"/>
    <property type="match status" value="1"/>
</dbReference>
<dbReference type="GO" id="GO:0033068">
    <property type="term" value="P:macrolide biosynthetic process"/>
    <property type="evidence" value="ECO:0007669"/>
    <property type="project" value="UniProtKB-ARBA"/>
</dbReference>
<evidence type="ECO:0000259" key="9">
    <source>
        <dbReference type="PROSITE" id="PS52004"/>
    </source>
</evidence>
<sequence>MTTSEQKLVAALRASVQETERLRRHAGELAAATSEPIAVIGSGCRFPGGVRSADDLWRLVADGADAVGEFPVDRGWPELYDPDPAKHGHSYVREGGFLYDAGEFDAEFFGISPREAVTIDPQQRLLLEVTWETWEHAGIDPETARGSDTGVFVGIMYNDYATRLPSIPAEHEGFVGTGSAGSIASGRIAYTFGLQGPTITVDTACSSSLVSMHLAADALRKGECSLALAGGATVLASPGVFVEFSRQRGLASDGRCKPFSAGADGTAWAEGVGVVLLERLSHARRNGHRVLGLLRGSAVNSDGASNGLTAPNGPAQERVIRKALAQARLGADQVDAVEAHGTGTALGDPIEAQALLATYGRERSGEPLWLGSVKSNIGHTQAAAGVAGVLKMLAAMRHGVLPPTLHATEPSPHVDWSAGAVSLLTEAVPWPETGRPRRAAVSSFGIGGTNAHLILEQAPEPAEATPEDPGDRRTPPWVLSAKTEPALHAQAAALAAHVHGDPSLGPLDVAHTLARHRAVFAHRAVVLGDDRAQLVTGLTDLAEGRRSADVVRGLASPRGGVAVLFTGQGSQRPGMGAQLAAEFPVFAQAWREVLGHFGPAVRGALDNDDVHRTEFAQPALFAMGVALWRLWESWGLRADFVAGHSIGEIVAACVSGALSIEDGCALVAARGRLMQALPGDGAMLAVQAAEEVVLPLLAGQEHRIGLAAVNGPQSVVVSGERRAVDELAAALAAQGRKIKRLTVSHAFHSPLMRPMLEEFRAATAGVSCHAPGVPLVSALTGEPADAETLSSPEFWSDHVAATVRFADAVRTLSGLGARTFVELGPDAVLAPSVTEILGRDPLVVASLRRDRPEVRTITAAAATLHTQGLAIDWTAVLPAGRRVDLPAYPFQRRRYWLDTTGGPGDQDEWLRKALQDNDITTLAVELGLTPAQREAMAALAPALATRQRVGFYRESWRPVPTPPAAALPGEWLVLGAGDKRADAVVAALRAHGAEVVFEPGAGLTGALAFGEVPAGVEAPVWVVDGAPPYEAAAGRIELPADLDDVTTGQLIAVLSGATGEREVSLRNSGLHARRLVWTTPSERWRPQGTVLVHGWDSAFGAEVVQWLAAAGADRLLLHGPGARIPVLPCAVEPVADPPGDVSAVLVVEPGSADEVRVVHELTAGASPDVFAVLAPLGDTPAAQVVRERRQAGLPAALVCCAGVPAGLVLARLPRRDTTVADLGTAAVVDDPRYADLIESAAPAADGDVRARLAGADADERARILLASVRGHSAVVLAMPPADVDVTKNFIELGFTSMTVLELCNGLQDDLGVTIDPMVALDHHTPAALAAHLETILAL</sequence>
<keyword evidence="11" id="KW-1185">Reference proteome</keyword>
<evidence type="ECO:0000256" key="4">
    <source>
        <dbReference type="ARBA" id="ARBA00022679"/>
    </source>
</evidence>
<feature type="domain" description="Carrier" evidence="8">
    <location>
        <begin position="1255"/>
        <end position="1336"/>
    </location>
</feature>
<evidence type="ECO:0000259" key="8">
    <source>
        <dbReference type="PROSITE" id="PS50075"/>
    </source>
</evidence>
<dbReference type="InterPro" id="IPR016035">
    <property type="entry name" value="Acyl_Trfase/lysoPLipase"/>
</dbReference>
<dbReference type="InterPro" id="IPR032821">
    <property type="entry name" value="PKS_assoc"/>
</dbReference>
<dbReference type="PROSITE" id="PS52004">
    <property type="entry name" value="KS3_2"/>
    <property type="match status" value="1"/>
</dbReference>
<keyword evidence="6" id="KW-0511">Multifunctional enzyme</keyword>
<dbReference type="InterPro" id="IPR001227">
    <property type="entry name" value="Ac_transferase_dom_sf"/>
</dbReference>
<feature type="domain" description="Ketosynthase family 3 (KS3)" evidence="9">
    <location>
        <begin position="34"/>
        <end position="457"/>
    </location>
</feature>
<dbReference type="FunFam" id="3.40.47.10:FF:000019">
    <property type="entry name" value="Polyketide synthase type I"/>
    <property type="match status" value="1"/>
</dbReference>
<accession>A0A6N7ZAS6</accession>
<keyword evidence="7 10" id="KW-0012">Acyltransferase</keyword>
<dbReference type="InterPro" id="IPR016039">
    <property type="entry name" value="Thiolase-like"/>
</dbReference>
<keyword evidence="4 10" id="KW-0808">Transferase</keyword>
<gene>
    <name evidence="10" type="ORF">GKO32_33410</name>
</gene>
<dbReference type="InterPro" id="IPR036291">
    <property type="entry name" value="NAD(P)-bd_dom_sf"/>
</dbReference>
<evidence type="ECO:0000256" key="6">
    <source>
        <dbReference type="ARBA" id="ARBA00023268"/>
    </source>
</evidence>
<proteinExistence type="predicted"/>
<dbReference type="GO" id="GO:0004315">
    <property type="term" value="F:3-oxoacyl-[acyl-carrier-protein] synthase activity"/>
    <property type="evidence" value="ECO:0007669"/>
    <property type="project" value="InterPro"/>
</dbReference>
<dbReference type="Pfam" id="PF08990">
    <property type="entry name" value="Docking"/>
    <property type="match status" value="1"/>
</dbReference>
<dbReference type="InterPro" id="IPR050091">
    <property type="entry name" value="PKS_NRPS_Biosynth_Enz"/>
</dbReference>
<dbReference type="InterPro" id="IPR020806">
    <property type="entry name" value="PKS_PP-bd"/>
</dbReference>
<keyword evidence="5" id="KW-0045">Antibiotic biosynthesis</keyword>
<dbReference type="PROSITE" id="PS00606">
    <property type="entry name" value="KS3_1"/>
    <property type="match status" value="1"/>
</dbReference>
<dbReference type="Pfam" id="PF00698">
    <property type="entry name" value="Acyl_transf_1"/>
    <property type="match status" value="1"/>
</dbReference>
<dbReference type="SUPFAM" id="SSF55048">
    <property type="entry name" value="Probable ACP-binding domain of malonyl-CoA ACP transacylase"/>
    <property type="match status" value="1"/>
</dbReference>